<evidence type="ECO:0000256" key="2">
    <source>
        <dbReference type="ARBA" id="ARBA00022729"/>
    </source>
</evidence>
<organism>
    <name type="scientific">Branchiostoma floridae</name>
    <name type="common">Florida lancelet</name>
    <name type="synonym">Amphioxus</name>
    <dbReference type="NCBI Taxonomy" id="7739"/>
    <lineage>
        <taxon>Eukaryota</taxon>
        <taxon>Metazoa</taxon>
        <taxon>Chordata</taxon>
        <taxon>Cephalochordata</taxon>
        <taxon>Leptocardii</taxon>
        <taxon>Amphioxiformes</taxon>
        <taxon>Branchiostomatidae</taxon>
        <taxon>Branchiostoma</taxon>
    </lineage>
</organism>
<dbReference type="Pfam" id="PF13927">
    <property type="entry name" value="Ig_3"/>
    <property type="match status" value="1"/>
</dbReference>
<dbReference type="InterPro" id="IPR013783">
    <property type="entry name" value="Ig-like_fold"/>
</dbReference>
<dbReference type="Gene3D" id="3.80.10.10">
    <property type="entry name" value="Ribonuclease Inhibitor"/>
    <property type="match status" value="3"/>
</dbReference>
<feature type="domain" description="Ig-like" evidence="6">
    <location>
        <begin position="247"/>
        <end position="325"/>
    </location>
</feature>
<dbReference type="Pfam" id="PF07679">
    <property type="entry name" value="I-set"/>
    <property type="match status" value="1"/>
</dbReference>
<dbReference type="PANTHER" id="PTHR45842:SF12">
    <property type="entry name" value="KEKKON 5, ISOFORM A"/>
    <property type="match status" value="1"/>
</dbReference>
<dbReference type="InterPro" id="IPR007110">
    <property type="entry name" value="Ig-like_dom"/>
</dbReference>
<evidence type="ECO:0000259" key="6">
    <source>
        <dbReference type="PROSITE" id="PS50835"/>
    </source>
</evidence>
<dbReference type="SMART" id="SM00369">
    <property type="entry name" value="LRR_TYP"/>
    <property type="match status" value="5"/>
</dbReference>
<keyword evidence="3" id="KW-0677">Repeat</keyword>
<evidence type="ECO:0000313" key="7">
    <source>
        <dbReference type="EMBL" id="EEN67326.1"/>
    </source>
</evidence>
<dbReference type="Pfam" id="PF13855">
    <property type="entry name" value="LRR_8"/>
    <property type="match status" value="2"/>
</dbReference>
<dbReference type="InterPro" id="IPR032675">
    <property type="entry name" value="LRR_dom_sf"/>
</dbReference>
<dbReference type="InterPro" id="IPR050467">
    <property type="entry name" value="LRFN"/>
</dbReference>
<keyword evidence="4" id="KW-1015">Disulfide bond</keyword>
<accession>C3XX66</accession>
<keyword evidence="1" id="KW-0433">Leucine-rich repeat</keyword>
<dbReference type="EMBL" id="GG666471">
    <property type="protein sequence ID" value="EEN67326.1"/>
    <property type="molecule type" value="Genomic_DNA"/>
</dbReference>
<evidence type="ECO:0000256" key="1">
    <source>
        <dbReference type="ARBA" id="ARBA00022614"/>
    </source>
</evidence>
<feature type="non-terminal residue" evidence="7">
    <location>
        <position position="325"/>
    </location>
</feature>
<protein>
    <recommendedName>
        <fullName evidence="6">Ig-like domain-containing protein</fullName>
    </recommendedName>
</protein>
<evidence type="ECO:0000256" key="3">
    <source>
        <dbReference type="ARBA" id="ARBA00022737"/>
    </source>
</evidence>
<dbReference type="SUPFAM" id="SSF48726">
    <property type="entry name" value="Immunoglobulin"/>
    <property type="match status" value="2"/>
</dbReference>
<keyword evidence="5" id="KW-0325">Glycoprotein</keyword>
<dbReference type="InterPro" id="IPR003591">
    <property type="entry name" value="Leu-rich_rpt_typical-subtyp"/>
</dbReference>
<gene>
    <name evidence="7" type="ORF">BRAFLDRAFT_196123</name>
</gene>
<dbReference type="PROSITE" id="PS51450">
    <property type="entry name" value="LRR"/>
    <property type="match status" value="1"/>
</dbReference>
<dbReference type="FunFam" id="3.80.10.10:FF:001539">
    <property type="entry name" value="Uncharacterized protein"/>
    <property type="match status" value="1"/>
</dbReference>
<dbReference type="FunFam" id="3.80.10.10:FF:001679">
    <property type="entry name" value="Uncharacterized protein"/>
    <property type="match status" value="1"/>
</dbReference>
<dbReference type="SUPFAM" id="SSF52058">
    <property type="entry name" value="L domain-like"/>
    <property type="match status" value="1"/>
</dbReference>
<reference evidence="7" key="1">
    <citation type="journal article" date="2008" name="Nature">
        <title>The amphioxus genome and the evolution of the chordate karyotype.</title>
        <authorList>
            <consortium name="US DOE Joint Genome Institute (JGI-PGF)"/>
            <person name="Putnam N.H."/>
            <person name="Butts T."/>
            <person name="Ferrier D.E.K."/>
            <person name="Furlong R.F."/>
            <person name="Hellsten U."/>
            <person name="Kawashima T."/>
            <person name="Robinson-Rechavi M."/>
            <person name="Shoguchi E."/>
            <person name="Terry A."/>
            <person name="Yu J.-K."/>
            <person name="Benito-Gutierrez E.L."/>
            <person name="Dubchak I."/>
            <person name="Garcia-Fernandez J."/>
            <person name="Gibson-Brown J.J."/>
            <person name="Grigoriev I.V."/>
            <person name="Horton A.C."/>
            <person name="de Jong P.J."/>
            <person name="Jurka J."/>
            <person name="Kapitonov V.V."/>
            <person name="Kohara Y."/>
            <person name="Kuroki Y."/>
            <person name="Lindquist E."/>
            <person name="Lucas S."/>
            <person name="Osoegawa K."/>
            <person name="Pennacchio L.A."/>
            <person name="Salamov A.A."/>
            <person name="Satou Y."/>
            <person name="Sauka-Spengler T."/>
            <person name="Schmutz J."/>
            <person name="Shin-I T."/>
            <person name="Toyoda A."/>
            <person name="Bronner-Fraser M."/>
            <person name="Fujiyama A."/>
            <person name="Holland L.Z."/>
            <person name="Holland P.W.H."/>
            <person name="Satoh N."/>
            <person name="Rokhsar D.S."/>
        </authorList>
    </citation>
    <scope>NUCLEOTIDE SEQUENCE [LARGE SCALE GENOMIC DNA]</scope>
    <source>
        <strain evidence="7">S238N-H82</strain>
        <tissue evidence="7">Testes</tissue>
    </source>
</reference>
<evidence type="ECO:0000256" key="5">
    <source>
        <dbReference type="ARBA" id="ARBA00023180"/>
    </source>
</evidence>
<dbReference type="PROSITE" id="PS50835">
    <property type="entry name" value="IG_LIKE"/>
    <property type="match status" value="1"/>
</dbReference>
<name>C3XX66_BRAFL</name>
<keyword evidence="2" id="KW-0732">Signal</keyword>
<dbReference type="InParanoid" id="C3XX66"/>
<dbReference type="InterPro" id="IPR001611">
    <property type="entry name" value="Leu-rich_rpt"/>
</dbReference>
<proteinExistence type="predicted"/>
<dbReference type="Gene3D" id="2.60.40.10">
    <property type="entry name" value="Immunoglobulins"/>
    <property type="match status" value="2"/>
</dbReference>
<dbReference type="InterPro" id="IPR013098">
    <property type="entry name" value="Ig_I-set"/>
</dbReference>
<feature type="non-terminal residue" evidence="7">
    <location>
        <position position="1"/>
    </location>
</feature>
<dbReference type="PANTHER" id="PTHR45842">
    <property type="entry name" value="SYNAPTIC ADHESION-LIKE MOLECULE SALM"/>
    <property type="match status" value="1"/>
</dbReference>
<evidence type="ECO:0000256" key="4">
    <source>
        <dbReference type="ARBA" id="ARBA00023157"/>
    </source>
</evidence>
<dbReference type="InterPro" id="IPR036179">
    <property type="entry name" value="Ig-like_dom_sf"/>
</dbReference>
<dbReference type="eggNOG" id="KOG0619">
    <property type="taxonomic scope" value="Eukaryota"/>
</dbReference>
<sequence>CSSNCPSYCGCIRKELTSVPQDLPATITSLQLQHHHITSLNQYDFSKYAKLRKLILSINRISIVNKQTFSNLTELKTLDLSDNKLTYIQPCTFSALSQLNDLKISDNRITNIDPGTFSNLPELFHLRSCCNRLTRILSGTFTDLPKLDRLDLSLPTLKEIDLERNLLTSIHPDTFSDLPKLILLPLKGNPWHCDCTMTHVRKGNGTITIRDVTAADAGQYICTATNPGGSTSDKLFVEVHTPTPVMPGVPTALVETSDVMTGEALYLECEASGTPKPDITVTLPSGLNATVESGGRVTVRENGTIAIKDVTAADAGQYICIATNQ</sequence>
<dbReference type="AlphaFoldDB" id="C3XX66"/>